<dbReference type="GO" id="GO:0003937">
    <property type="term" value="F:IMP cyclohydrolase activity"/>
    <property type="evidence" value="ECO:0007669"/>
    <property type="project" value="InterPro"/>
</dbReference>
<dbReference type="SMART" id="SM00798">
    <property type="entry name" value="AICARFT_IMPCHas"/>
    <property type="match status" value="1"/>
</dbReference>
<dbReference type="GO" id="GO:0005829">
    <property type="term" value="C:cytosol"/>
    <property type="evidence" value="ECO:0007669"/>
    <property type="project" value="TreeGrafter"/>
</dbReference>
<comment type="caution">
    <text evidence="1">The sequence shown here is derived from an EMBL/GenBank/DDBJ whole genome shotgun (WGS) entry which is preliminary data.</text>
</comment>
<dbReference type="EMBL" id="PDSK01000100">
    <property type="protein sequence ID" value="PIE33341.1"/>
    <property type="molecule type" value="Genomic_DNA"/>
</dbReference>
<protein>
    <submittedName>
        <fullName evidence="1">IMP cyclohydrolase</fullName>
    </submittedName>
</protein>
<evidence type="ECO:0000313" key="2">
    <source>
        <dbReference type="Proteomes" id="UP000230821"/>
    </source>
</evidence>
<organism evidence="1 2">
    <name type="scientific">candidate division KSB3 bacterium</name>
    <dbReference type="NCBI Taxonomy" id="2044937"/>
    <lineage>
        <taxon>Bacteria</taxon>
        <taxon>candidate division KSB3</taxon>
    </lineage>
</organism>
<dbReference type="GO" id="GO:0006189">
    <property type="term" value="P:'de novo' IMP biosynthetic process"/>
    <property type="evidence" value="ECO:0007669"/>
    <property type="project" value="TreeGrafter"/>
</dbReference>
<accession>A0A2G6KCF3</accession>
<evidence type="ECO:0000313" key="1">
    <source>
        <dbReference type="EMBL" id="PIE33341.1"/>
    </source>
</evidence>
<dbReference type="InterPro" id="IPR024051">
    <property type="entry name" value="AICAR_Tfase_dup_dom_sf"/>
</dbReference>
<dbReference type="InterPro" id="IPR002695">
    <property type="entry name" value="PurH-like"/>
</dbReference>
<gene>
    <name evidence="1" type="ORF">CSA56_12280</name>
</gene>
<keyword evidence="1" id="KW-0378">Hydrolase</keyword>
<dbReference type="InterPro" id="IPR016193">
    <property type="entry name" value="Cytidine_deaminase-like"/>
</dbReference>
<name>A0A2G6KCF3_9BACT</name>
<dbReference type="Proteomes" id="UP000230821">
    <property type="component" value="Unassembled WGS sequence"/>
</dbReference>
<sequence>MSRKNFKKSYKTIMDDHFPNTMELSFVEVDGDRQTLFYEKVSWLIDDVRKGLRYGENPGQEAALYRLMNGNLTLGDVTSIQAGQYLASDIELLQSGKHPGKTNITDADNALNILRYFTEIPCAVVVKHNNPSGVAKGMTLADAYNKANMADRVAAFGGAIALNREVDKETAELIVENYAEVVVAPGFADGVLDLFAKKKNLRVMRIGNIAKLQEFIGARVVDLKSLMDGGLIVQWSFVPQTLTKEELFPAQTTYKTKEYKIDRMPTDKEYDDLLFGWLVESGITSNSVIYVKDGVTIGIGTGEQDRVGVAEIARDKAYKKLADRLCWERFHTSYNLADDIKKAECDADAAAQKGGLMGSCMVSDAFFPFRDGIDVGIREGITAIIQPGGSLRDFEGIKACNEANVAMVFTGQRSFKH</sequence>
<dbReference type="PANTHER" id="PTHR11692:SF0">
    <property type="entry name" value="BIFUNCTIONAL PURINE BIOSYNTHESIS PROTEIN ATIC"/>
    <property type="match status" value="1"/>
</dbReference>
<reference evidence="1 2" key="1">
    <citation type="submission" date="2017-10" db="EMBL/GenBank/DDBJ databases">
        <title>Novel microbial diversity and functional potential in the marine mammal oral microbiome.</title>
        <authorList>
            <person name="Dudek N.K."/>
            <person name="Sun C.L."/>
            <person name="Burstein D."/>
            <person name="Kantor R.S."/>
            <person name="Aliaga Goltsman D.S."/>
            <person name="Bik E.M."/>
            <person name="Thomas B.C."/>
            <person name="Banfield J.F."/>
            <person name="Relman D.A."/>
        </authorList>
    </citation>
    <scope>NUCLEOTIDE SEQUENCE [LARGE SCALE GENOMIC DNA]</scope>
    <source>
        <strain evidence="1">DOLJORAL78_47_16</strain>
    </source>
</reference>
<dbReference type="AlphaFoldDB" id="A0A2G6KCF3"/>
<dbReference type="Pfam" id="PF01808">
    <property type="entry name" value="AICARFT_IMPCHas"/>
    <property type="match status" value="1"/>
</dbReference>
<dbReference type="Gene3D" id="3.40.140.20">
    <property type="match status" value="2"/>
</dbReference>
<dbReference type="PANTHER" id="PTHR11692">
    <property type="entry name" value="BIFUNCTIONAL PURINE BIOSYNTHESIS PROTEIN PURH"/>
    <property type="match status" value="1"/>
</dbReference>
<dbReference type="GO" id="GO:0004643">
    <property type="term" value="F:phosphoribosylaminoimidazolecarboxamide formyltransferase activity"/>
    <property type="evidence" value="ECO:0007669"/>
    <property type="project" value="InterPro"/>
</dbReference>
<dbReference type="SUPFAM" id="SSF53927">
    <property type="entry name" value="Cytidine deaminase-like"/>
    <property type="match status" value="1"/>
</dbReference>
<proteinExistence type="predicted"/>